<sequence>MFKTKYLACMLGLGAMLAGPAFAQAPGVTDDSIKIGIFGPMTGSAALFGKAVFGVEAVYKDVNDHGGINGRKIDIVREDTGCDPTRGTAAVKKLISQSQVFAINGGLCSGVVMAVKEEVAKAGVPFVIIGAASSAISDPMMPNLFHPVATTSNVAKTMIDFAMTREGTKKIAVVSHSDDWGKSNRDPAVDHLKEAYGLDPVLDLTMERGSSDATPQILKIRNADADFVVLMMYPAEVAIFLRDAYKYGLKVPVLAPQSISLKDTRERVGNDAAVENLYVFYPYAHPTDSPEMEKWGKLINKYYPDERVESFSYLGMSGALAVVEALKAAGPDLTRQKFMDALNDLRDFDSGISSAPITFTPEDHAGIKGGAMATLDDGKVTVMKKWQDK</sequence>
<evidence type="ECO:0000313" key="6">
    <source>
        <dbReference type="Proteomes" id="UP000773614"/>
    </source>
</evidence>
<dbReference type="CDD" id="cd06343">
    <property type="entry name" value="PBP1_ABC_ligand_binding-like"/>
    <property type="match status" value="1"/>
</dbReference>
<evidence type="ECO:0000259" key="4">
    <source>
        <dbReference type="Pfam" id="PF13458"/>
    </source>
</evidence>
<protein>
    <submittedName>
        <fullName evidence="5">Branched-chain amino acid ABC transporter substrate-binding protein</fullName>
    </submittedName>
</protein>
<dbReference type="Proteomes" id="UP000773614">
    <property type="component" value="Unassembled WGS sequence"/>
</dbReference>
<feature type="chain" id="PRO_5037477871" evidence="3">
    <location>
        <begin position="24"/>
        <end position="389"/>
    </location>
</feature>
<dbReference type="InterPro" id="IPR028081">
    <property type="entry name" value="Leu-bd"/>
</dbReference>
<keyword evidence="6" id="KW-1185">Reference proteome</keyword>
<dbReference type="SUPFAM" id="SSF53822">
    <property type="entry name" value="Periplasmic binding protein-like I"/>
    <property type="match status" value="1"/>
</dbReference>
<dbReference type="InterPro" id="IPR028082">
    <property type="entry name" value="Peripla_BP_I"/>
</dbReference>
<dbReference type="PANTHER" id="PTHR47235:SF1">
    <property type="entry name" value="BLR6548 PROTEIN"/>
    <property type="match status" value="1"/>
</dbReference>
<proteinExistence type="inferred from homology"/>
<feature type="domain" description="Leucine-binding protein" evidence="4">
    <location>
        <begin position="32"/>
        <end position="378"/>
    </location>
</feature>
<dbReference type="RefSeq" id="WP_161138596.1">
    <property type="nucleotide sequence ID" value="NZ_SPKJ01000001.1"/>
</dbReference>
<evidence type="ECO:0000256" key="1">
    <source>
        <dbReference type="ARBA" id="ARBA00010062"/>
    </source>
</evidence>
<evidence type="ECO:0000313" key="5">
    <source>
        <dbReference type="EMBL" id="MYZ46252.1"/>
    </source>
</evidence>
<reference evidence="5" key="1">
    <citation type="submission" date="2019-03" db="EMBL/GenBank/DDBJ databases">
        <title>Afifella sp. nov., isolated from activated sludge.</title>
        <authorList>
            <person name="Li Q."/>
            <person name="Liu Y."/>
        </authorList>
    </citation>
    <scope>NUCLEOTIDE SEQUENCE</scope>
    <source>
        <strain evidence="5">L72</strain>
    </source>
</reference>
<dbReference type="OrthoDB" id="9791590at2"/>
<dbReference type="PANTHER" id="PTHR47235">
    <property type="entry name" value="BLR6548 PROTEIN"/>
    <property type="match status" value="1"/>
</dbReference>
<name>A0A964WRT8_9HYPH</name>
<dbReference type="Gene3D" id="3.40.50.2300">
    <property type="match status" value="2"/>
</dbReference>
<comment type="caution">
    <text evidence="5">The sequence shown here is derived from an EMBL/GenBank/DDBJ whole genome shotgun (WGS) entry which is preliminary data.</text>
</comment>
<comment type="similarity">
    <text evidence="1">Belongs to the leucine-binding protein family.</text>
</comment>
<dbReference type="AlphaFoldDB" id="A0A964WRT8"/>
<keyword evidence="2 3" id="KW-0732">Signal</keyword>
<evidence type="ECO:0000256" key="2">
    <source>
        <dbReference type="ARBA" id="ARBA00022729"/>
    </source>
</evidence>
<dbReference type="Pfam" id="PF13458">
    <property type="entry name" value="Peripla_BP_6"/>
    <property type="match status" value="1"/>
</dbReference>
<feature type="signal peptide" evidence="3">
    <location>
        <begin position="1"/>
        <end position="23"/>
    </location>
</feature>
<gene>
    <name evidence="5" type="ORF">E4O86_00740</name>
</gene>
<organism evidence="5 6">
    <name type="scientific">Propylenella binzhouense</name>
    <dbReference type="NCBI Taxonomy" id="2555902"/>
    <lineage>
        <taxon>Bacteria</taxon>
        <taxon>Pseudomonadati</taxon>
        <taxon>Pseudomonadota</taxon>
        <taxon>Alphaproteobacteria</taxon>
        <taxon>Hyphomicrobiales</taxon>
        <taxon>Propylenellaceae</taxon>
        <taxon>Propylenella</taxon>
    </lineage>
</organism>
<accession>A0A964WRT8</accession>
<dbReference type="EMBL" id="SPKJ01000001">
    <property type="protein sequence ID" value="MYZ46252.1"/>
    <property type="molecule type" value="Genomic_DNA"/>
</dbReference>
<evidence type="ECO:0000256" key="3">
    <source>
        <dbReference type="SAM" id="SignalP"/>
    </source>
</evidence>